<proteinExistence type="predicted"/>
<dbReference type="InterPro" id="IPR016039">
    <property type="entry name" value="Thiolase-like"/>
</dbReference>
<keyword evidence="6" id="KW-1185">Reference proteome</keyword>
<sequence>MTQLRGSETGVFIGIAPSPASHNAGPDLEEFNGYCGTGHGNGTMSGRVSYFLGLHGPTMTVDTLNLVKPVAVDRNQTAGSPMVAMLFSGQGSQYIGQARLLAEHYSTFHDTLVEIAGHFHLEVPLLSIMWPTDDSEQTKELIKQTKYPQPVLFAIEVALFRLWESWGVEPSFLLGHSVRELAVAYIAGIMDFPDACHLAEARGRPMSGLSSSGVMASLEADVNETDSLIKTLNLESQVVVAAYNSPRQTTISGDPSIVEKIISVFNSSGRRSKILLVSHAFHSHHIDSIVEELRAVAETIKFRKPDKIIVSSMTGRIVQASEMQTATYWVEQARNAVRFHESIETLMMEKANIFIEIGPHPVLCALGANCSTNSSSLWLGSLSFQRNDIEVIQEAIAALHIHHVPINWDEVFEPCGNLKWVDLPTYAFQRRRFKSRYGDSTMVRNTGKEVVAHDLPKESRKSLYEVRWELAHTVDDTK</sequence>
<organism evidence="5 6">
    <name type="scientific">Fusarium torulosum</name>
    <dbReference type="NCBI Taxonomy" id="33205"/>
    <lineage>
        <taxon>Eukaryota</taxon>
        <taxon>Fungi</taxon>
        <taxon>Dikarya</taxon>
        <taxon>Ascomycota</taxon>
        <taxon>Pezizomycotina</taxon>
        <taxon>Sordariomycetes</taxon>
        <taxon>Hypocreomycetidae</taxon>
        <taxon>Hypocreales</taxon>
        <taxon>Nectriaceae</taxon>
        <taxon>Fusarium</taxon>
    </lineage>
</organism>
<dbReference type="SMART" id="SM00827">
    <property type="entry name" value="PKS_AT"/>
    <property type="match status" value="1"/>
</dbReference>
<gene>
    <name evidence="5" type="ORF">FTOL_11934</name>
</gene>
<evidence type="ECO:0000256" key="1">
    <source>
        <dbReference type="ARBA" id="ARBA00022450"/>
    </source>
</evidence>
<dbReference type="InterPro" id="IPR014030">
    <property type="entry name" value="Ketoacyl_synth_N"/>
</dbReference>
<dbReference type="InterPro" id="IPR014043">
    <property type="entry name" value="Acyl_transferase_dom"/>
</dbReference>
<dbReference type="Pfam" id="PF00109">
    <property type="entry name" value="ketoacyl-synt"/>
    <property type="match status" value="1"/>
</dbReference>
<dbReference type="AlphaFoldDB" id="A0AAE8MJN3"/>
<dbReference type="Pfam" id="PF00698">
    <property type="entry name" value="Acyl_transf_1"/>
    <property type="match status" value="1"/>
</dbReference>
<keyword evidence="3" id="KW-0808">Transferase</keyword>
<keyword evidence="1" id="KW-0596">Phosphopantetheine</keyword>
<comment type="caution">
    <text evidence="5">The sequence shown here is derived from an EMBL/GenBank/DDBJ whole genome shotgun (WGS) entry which is preliminary data.</text>
</comment>
<evidence type="ECO:0000313" key="5">
    <source>
        <dbReference type="EMBL" id="SPJ86909.1"/>
    </source>
</evidence>
<feature type="domain" description="Malonyl-CoA:ACP transacylase (MAT)" evidence="4">
    <location>
        <begin position="86"/>
        <end position="384"/>
    </location>
</feature>
<protein>
    <recommendedName>
        <fullName evidence="4">Malonyl-CoA:ACP transacylase (MAT) domain-containing protein</fullName>
    </recommendedName>
</protein>
<evidence type="ECO:0000256" key="3">
    <source>
        <dbReference type="ARBA" id="ARBA00022679"/>
    </source>
</evidence>
<name>A0AAE8MJN3_9HYPO</name>
<dbReference type="Gene3D" id="3.30.70.3290">
    <property type="match status" value="1"/>
</dbReference>
<evidence type="ECO:0000313" key="6">
    <source>
        <dbReference type="Proteomes" id="UP001187734"/>
    </source>
</evidence>
<dbReference type="Gene3D" id="3.40.366.10">
    <property type="entry name" value="Malonyl-Coenzyme A Acyl Carrier Protein, domain 2"/>
    <property type="match status" value="1"/>
</dbReference>
<dbReference type="InterPro" id="IPR016036">
    <property type="entry name" value="Malonyl_transacylase_ACP-bd"/>
</dbReference>
<dbReference type="SUPFAM" id="SSF55048">
    <property type="entry name" value="Probable ACP-binding domain of malonyl-CoA ACP transacylase"/>
    <property type="match status" value="1"/>
</dbReference>
<dbReference type="GO" id="GO:0006633">
    <property type="term" value="P:fatty acid biosynthetic process"/>
    <property type="evidence" value="ECO:0007669"/>
    <property type="project" value="TreeGrafter"/>
</dbReference>
<dbReference type="SUPFAM" id="SSF53901">
    <property type="entry name" value="Thiolase-like"/>
    <property type="match status" value="1"/>
</dbReference>
<dbReference type="InterPro" id="IPR016035">
    <property type="entry name" value="Acyl_Trfase/lysoPLipase"/>
</dbReference>
<accession>A0AAE8MJN3</accession>
<dbReference type="PANTHER" id="PTHR43775:SF51">
    <property type="entry name" value="INACTIVE PHENOLPHTHIOCEROL SYNTHESIS POLYKETIDE SYNTHASE TYPE I PKS1-RELATED"/>
    <property type="match status" value="1"/>
</dbReference>
<dbReference type="Proteomes" id="UP001187734">
    <property type="component" value="Unassembled WGS sequence"/>
</dbReference>
<reference evidence="5" key="1">
    <citation type="submission" date="2018-03" db="EMBL/GenBank/DDBJ databases">
        <authorList>
            <person name="Guldener U."/>
        </authorList>
    </citation>
    <scope>NUCLEOTIDE SEQUENCE</scope>
</reference>
<evidence type="ECO:0000259" key="4">
    <source>
        <dbReference type="SMART" id="SM00827"/>
    </source>
</evidence>
<dbReference type="GO" id="GO:0004312">
    <property type="term" value="F:fatty acid synthase activity"/>
    <property type="evidence" value="ECO:0007669"/>
    <property type="project" value="TreeGrafter"/>
</dbReference>
<dbReference type="SUPFAM" id="SSF52151">
    <property type="entry name" value="FabD/lysophospholipase-like"/>
    <property type="match status" value="1"/>
</dbReference>
<dbReference type="Gene3D" id="3.40.47.10">
    <property type="match status" value="1"/>
</dbReference>
<dbReference type="PANTHER" id="PTHR43775">
    <property type="entry name" value="FATTY ACID SYNTHASE"/>
    <property type="match status" value="1"/>
</dbReference>
<keyword evidence="2" id="KW-0597">Phosphoprotein</keyword>
<dbReference type="EMBL" id="ONZP01000531">
    <property type="protein sequence ID" value="SPJ86909.1"/>
    <property type="molecule type" value="Genomic_DNA"/>
</dbReference>
<dbReference type="InterPro" id="IPR050091">
    <property type="entry name" value="PKS_NRPS_Biosynth_Enz"/>
</dbReference>
<evidence type="ECO:0000256" key="2">
    <source>
        <dbReference type="ARBA" id="ARBA00022553"/>
    </source>
</evidence>
<dbReference type="InterPro" id="IPR001227">
    <property type="entry name" value="Ac_transferase_dom_sf"/>
</dbReference>